<feature type="transmembrane region" description="Helical" evidence="2">
    <location>
        <begin position="328"/>
        <end position="349"/>
    </location>
</feature>
<dbReference type="Pfam" id="PF00069">
    <property type="entry name" value="Pkinase"/>
    <property type="match status" value="1"/>
</dbReference>
<feature type="compositionally biased region" description="Basic and acidic residues" evidence="1">
    <location>
        <begin position="24"/>
        <end position="43"/>
    </location>
</feature>
<dbReference type="Gene3D" id="1.10.510.10">
    <property type="entry name" value="Transferase(Phosphotransferase) domain 1"/>
    <property type="match status" value="1"/>
</dbReference>
<dbReference type="Gene3D" id="3.30.200.20">
    <property type="entry name" value="Phosphorylase Kinase, domain 1"/>
    <property type="match status" value="1"/>
</dbReference>
<feature type="compositionally biased region" description="Polar residues" evidence="1">
    <location>
        <begin position="816"/>
        <end position="838"/>
    </location>
</feature>
<evidence type="ECO:0000256" key="2">
    <source>
        <dbReference type="SAM" id="Phobius"/>
    </source>
</evidence>
<keyword evidence="2" id="KW-0812">Transmembrane</keyword>
<dbReference type="SMART" id="SM00220">
    <property type="entry name" value="S_TKc"/>
    <property type="match status" value="1"/>
</dbReference>
<dbReference type="SUPFAM" id="SSF56112">
    <property type="entry name" value="Protein kinase-like (PK-like)"/>
    <property type="match status" value="1"/>
</dbReference>
<feature type="compositionally biased region" description="Low complexity" evidence="1">
    <location>
        <begin position="44"/>
        <end position="55"/>
    </location>
</feature>
<dbReference type="PANTHER" id="PTHR44329">
    <property type="entry name" value="SERINE/THREONINE-PROTEIN KINASE TNNI3K-RELATED"/>
    <property type="match status" value="1"/>
</dbReference>
<proteinExistence type="predicted"/>
<comment type="caution">
    <text evidence="4">The sequence shown here is derived from an EMBL/GenBank/DDBJ whole genome shotgun (WGS) entry which is preliminary data.</text>
</comment>
<feature type="region of interest" description="Disordered" evidence="1">
    <location>
        <begin position="731"/>
        <end position="775"/>
    </location>
</feature>
<dbReference type="InterPro" id="IPR051681">
    <property type="entry name" value="Ser/Thr_Kinases-Pseudokinases"/>
</dbReference>
<feature type="compositionally biased region" description="Polar residues" evidence="1">
    <location>
        <begin position="912"/>
        <end position="925"/>
    </location>
</feature>
<reference evidence="4" key="1">
    <citation type="submission" date="2017-08" db="EMBL/GenBank/DDBJ databases">
        <authorList>
            <person name="Polle J.E."/>
            <person name="Barry K."/>
            <person name="Cushman J."/>
            <person name="Schmutz J."/>
            <person name="Tran D."/>
            <person name="Hathwaick L.T."/>
            <person name="Yim W.C."/>
            <person name="Jenkins J."/>
            <person name="Mckie-Krisberg Z.M."/>
            <person name="Prochnik S."/>
            <person name="Lindquist E."/>
            <person name="Dockter R.B."/>
            <person name="Adam C."/>
            <person name="Molina H."/>
            <person name="Bunkerborg J."/>
            <person name="Jin E."/>
            <person name="Buchheim M."/>
            <person name="Magnuson J."/>
        </authorList>
    </citation>
    <scope>NUCLEOTIDE SEQUENCE</scope>
    <source>
        <strain evidence="4">CCAP 19/18</strain>
    </source>
</reference>
<dbReference type="InterPro" id="IPR011009">
    <property type="entry name" value="Kinase-like_dom_sf"/>
</dbReference>
<feature type="transmembrane region" description="Helical" evidence="2">
    <location>
        <begin position="73"/>
        <end position="93"/>
    </location>
</feature>
<evidence type="ECO:0000256" key="1">
    <source>
        <dbReference type="SAM" id="MobiDB-lite"/>
    </source>
</evidence>
<feature type="region of interest" description="Disordered" evidence="1">
    <location>
        <begin position="792"/>
        <end position="951"/>
    </location>
</feature>
<evidence type="ECO:0000313" key="5">
    <source>
        <dbReference type="Proteomes" id="UP000815325"/>
    </source>
</evidence>
<dbReference type="EMBL" id="MU069829">
    <property type="protein sequence ID" value="KAF5833117.1"/>
    <property type="molecule type" value="Genomic_DNA"/>
</dbReference>
<feature type="domain" description="Protein kinase" evidence="3">
    <location>
        <begin position="429"/>
        <end position="817"/>
    </location>
</feature>
<keyword evidence="5" id="KW-1185">Reference proteome</keyword>
<dbReference type="Proteomes" id="UP000815325">
    <property type="component" value="Unassembled WGS sequence"/>
</dbReference>
<sequence length="1072" mass="114680">MQRISFEKVELKLSADDAEDSQEDVEKGAQAKDVRGEDGKEMESPSASTGSSCCSSDIGTAGTLTILRKFPRLLAAPAILFCLIVALCVFGLVHATNESHKLEGKQARDAALKAADGLATQLSTASKAALTLVAVVKMNPHWSFLESSFPVLADELFRQSNEGNGNRSLALMELTLLPFGRVRASLGRPIQRNSTADLFAPGFVEQFNTMKVVEEQPGLHVQGPVTLINSEALAFTFGYPIFFSDADEDESWGHPGKSVHLERLLSDNLSYKLTINGPDGTSGPSTFVTGGSNPDKVTANVTVALPGNTWSLSVYNPRQDDILTTRDGLLAMVVVIAFILSGLLLLLLLSSQKASLLLAEQLVTNKLLQEEKVSREALLGRQLDLIACLEQGTKHKSRSKLSEGHMNTLEQIATAKAAISDVARKDEDIQIQELIAEGGFGKVYKGKWRGTAVAVKIMMLPGNMSGREKREKMIVWEAAISSSLVHPNVCQTYHYRIKPVKESARERSASEVTRAGTATSAVGFSDLSNGRGRKSGITTDLASESSGPEEVHSYEVQLILEHCDRSSLRDALDAGLFVRPEGVNYAAQLDCAKEVASAMLHLHCNNVLHLDLKTHNILLASSSAEGKGVACKLREELGIPTPPLRPYPVVKPPQRRRPHFQETFGPFSQPSFTMLQSRDSKDFLQETGPSTPSQAALLEHAWSQPRGNGSIPQVNRPLAPSQAALLEQACSQPRGNGSAAQAKRPSSPSQAVLTEQAWSQSQGEEDVSAPQATCPLSPSQAALLEQAWMRPRGNGSAAQAKRPSSPSQAALPEQAWLQSQGEENGSAPQATAPLSPTQAALLEQAWMRPRRTGSAAQAKRPSSPSQAALPEQAWLQPHKEEIRNTPPATGPLSPTQAALLEKAWLRPRGEKNGSNPQAKGSSPPSQAVFLHPRSSSAPEAQGPPPALSDGNMLMLGVLTNCEGTISASLAREDVEEKAQSTNLDMHKKSGQGGPDHPRPGVPEGGHERSFDSGVPFPPMPGSLRASMLPAKSGQIPLGRRASPSPNNTHTIGGHAGEERQICGAEGSCEGQA</sequence>
<evidence type="ECO:0000313" key="4">
    <source>
        <dbReference type="EMBL" id="KAF5833117.1"/>
    </source>
</evidence>
<feature type="compositionally biased region" description="Polar residues" evidence="1">
    <location>
        <begin position="731"/>
        <end position="762"/>
    </location>
</feature>
<gene>
    <name evidence="4" type="ORF">DUNSADRAFT_10666</name>
</gene>
<keyword evidence="2" id="KW-1133">Transmembrane helix</keyword>
<dbReference type="PROSITE" id="PS50011">
    <property type="entry name" value="PROTEIN_KINASE_DOM"/>
    <property type="match status" value="1"/>
</dbReference>
<dbReference type="PANTHER" id="PTHR44329:SF214">
    <property type="entry name" value="PROTEIN KINASE DOMAIN-CONTAINING PROTEIN"/>
    <property type="match status" value="1"/>
</dbReference>
<dbReference type="Pfam" id="PF07714">
    <property type="entry name" value="PK_Tyr_Ser-Thr"/>
    <property type="match status" value="1"/>
</dbReference>
<keyword evidence="2" id="KW-0472">Membrane</keyword>
<evidence type="ECO:0000259" key="3">
    <source>
        <dbReference type="PROSITE" id="PS50011"/>
    </source>
</evidence>
<dbReference type="PROSITE" id="PS00108">
    <property type="entry name" value="PROTEIN_KINASE_ST"/>
    <property type="match status" value="1"/>
</dbReference>
<protein>
    <recommendedName>
        <fullName evidence="3">Protein kinase domain-containing protein</fullName>
    </recommendedName>
</protein>
<organism evidence="4 5">
    <name type="scientific">Dunaliella salina</name>
    <name type="common">Green alga</name>
    <name type="synonym">Protococcus salinus</name>
    <dbReference type="NCBI Taxonomy" id="3046"/>
    <lineage>
        <taxon>Eukaryota</taxon>
        <taxon>Viridiplantae</taxon>
        <taxon>Chlorophyta</taxon>
        <taxon>core chlorophytes</taxon>
        <taxon>Chlorophyceae</taxon>
        <taxon>CS clade</taxon>
        <taxon>Chlamydomonadales</taxon>
        <taxon>Dunaliellaceae</taxon>
        <taxon>Dunaliella</taxon>
    </lineage>
</organism>
<dbReference type="InterPro" id="IPR000719">
    <property type="entry name" value="Prot_kinase_dom"/>
</dbReference>
<accession>A0ABQ7GEU1</accession>
<feature type="region of interest" description="Disordered" evidence="1">
    <location>
        <begin position="14"/>
        <end position="55"/>
    </location>
</feature>
<dbReference type="InterPro" id="IPR008271">
    <property type="entry name" value="Ser/Thr_kinase_AS"/>
</dbReference>
<dbReference type="InterPro" id="IPR001245">
    <property type="entry name" value="Ser-Thr/Tyr_kinase_cat_dom"/>
</dbReference>
<feature type="region of interest" description="Disordered" evidence="1">
    <location>
        <begin position="969"/>
        <end position="1058"/>
    </location>
</feature>
<name>A0ABQ7GEU1_DUNSA</name>